<evidence type="ECO:0000256" key="11">
    <source>
        <dbReference type="SAM" id="MobiDB-lite"/>
    </source>
</evidence>
<dbReference type="Pfam" id="PF21710">
    <property type="entry name" value="Spt6_S1"/>
    <property type="match status" value="1"/>
</dbReference>
<dbReference type="InterPro" id="IPR023319">
    <property type="entry name" value="Tex-like_HTH_dom_sf"/>
</dbReference>
<dbReference type="OrthoDB" id="995477at2759"/>
<dbReference type="Gene3D" id="1.10.3500.10">
    <property type="entry name" value="Tex N-terminal region-like"/>
    <property type="match status" value="1"/>
</dbReference>
<dbReference type="PIRSF" id="PIRSF036947">
    <property type="entry name" value="Spt6"/>
    <property type="match status" value="1"/>
</dbReference>
<feature type="compositionally biased region" description="Basic residues" evidence="11">
    <location>
        <begin position="59"/>
        <end position="68"/>
    </location>
</feature>
<feature type="compositionally biased region" description="Acidic residues" evidence="11">
    <location>
        <begin position="822"/>
        <end position="837"/>
    </location>
</feature>
<sequence>MGSVSGRGASDDEESNKGVDLMGENTGDEDSSEEGEDDSEEEREVRKGFIVDEEESSSRKKKKKRRKQRGSDDDEGSRKRRKDSDDDAGDLDEDDLALLEENTGGHKLKRLRRRRSASDASDASEPTGNLNNIFDDDERGGDEDRYGGQELFDADEMAGFIEDDTQSESSGRHGSGSEDEDDRAARRALKKKQRQKEKTKGRGRRAGFGAGFVEGITAEAWQEVTDVFGNGQDYAYALEDDADNQGEKELKDIFEPSEIQSRMLTEEDDRIRSLDIPERMQLTSAGLTAPISSSDDLHDPTAPFIPEDELTDAANWMANQISATATEHFALQDANGNLPELHEQFLKAVADVIRFINIEFLEVPFIWAHRGDFLVHRAAADSGQQDTAFLDQDDCWRIAHLSIKYRALALRKAELRKTFNSLEADDEYFEDVFDRVKTVEDVADLSEWVGMKYSRKLAEIKEEKMREEEAQAEEGEQPKRKKRATRESAYENAKRNVVSKLAESIGLSATELSKAYFTTVKGETIDDPASEPLTLAEGYCGGGSEYPTAEAALNAAKMIAITEISRDPRLKGEARRYFKDYAVVSVTPTEKGQSKIDEMHSFYAFKYLRNKPLTLFLRSPQFLQILTAEKEGLVEARIELPERAVDKFYEDLHQYYTTDLSSSVAEAWNEVRREILHTAVHDHLVPSAQSWARNYLQEEEEEFVGNICRMKLGQRINVAPYRRQDGSMEKGDTPTVLALSHGRGDPQRDDVTYCFIDANGHFRENSTISNLFSPLEAEREQFVDLLKRRRPQVVVIGGFSPATKRLMADFRTFAQGVSDSIVAEEEADPQEDEESLSPDDRHRRAQFEAIYVYDDVAKIYMNSQRAQLEFPDLTKIGKYCIGLARYAQSPVNEYAALGADLTALTYDPNQKFLPPQKLVPHLEKALIEVVNRLGVDINKAIRNPYYCHLLPYVSGLGPRKADGVVKKINSNGGTLTNRAGLVTHNIVTKNIFMNAAGFLRIPQDDLRADLHRASDDDDQPEVLDDTRIHPEDYDVTRKMAADAMEIDEEETSRYKTLSQAVIDLMDDDATKLDDLSLDDFAIELQKFFNAPKRLALYAIRDELQNPYAEPRPDFYSPSAVEIFTMLSGETQATLDRGLIIPVRFIRMTPDGVVRVRLDSGLEGSIQVGYRANEDGEGRYRPPPQGSTLQALVLELRHETFEVELSTQEAAIAQGDRDRRRTIPDYAYWDSNLADAEKEAQAAVEQKATGRQKRIIKHPNFQNVDSGKSEEYLSHMQRGDCVIRPSSKEDHLAVTWKVGEGIYQHVAVHELNKANEFSLGSTLRIGGTGQKQYTYSDLDELIVSHIKQMALKVNEMTAHEKFKGSKTELDNWLGNAVMANPERSFYGFAFDPDRKKAGQFVLGFRANVKVSTEYWPVKVVPGAFVLMNEEHGSVLALCNAFKTAYGARATTNPARMPGKTPMHLGGRTPMPGVPGSAMGPGASRTPNPYRAGGATPNPQRGGATPNPQRGGATPNP</sequence>
<dbReference type="InterPro" id="IPR032706">
    <property type="entry name" value="Spt6_HHH"/>
</dbReference>
<dbReference type="SUPFAM" id="SSF47781">
    <property type="entry name" value="RuvA domain 2-like"/>
    <property type="match status" value="2"/>
</dbReference>
<dbReference type="CDD" id="cd09918">
    <property type="entry name" value="SH2_Nterm_SPT6_like"/>
    <property type="match status" value="1"/>
</dbReference>
<dbReference type="CDD" id="cd09928">
    <property type="entry name" value="SH2_Cterm_SPT6_like"/>
    <property type="match status" value="1"/>
</dbReference>
<dbReference type="InterPro" id="IPR012337">
    <property type="entry name" value="RNaseH-like_sf"/>
</dbReference>
<dbReference type="Pfam" id="PF14639">
    <property type="entry name" value="YqgF"/>
    <property type="match status" value="1"/>
</dbReference>
<dbReference type="Pfam" id="PF17674">
    <property type="entry name" value="HHH_9"/>
    <property type="match status" value="1"/>
</dbReference>
<feature type="region of interest" description="Disordered" evidence="11">
    <location>
        <begin position="1449"/>
        <end position="1515"/>
    </location>
</feature>
<evidence type="ECO:0000259" key="12">
    <source>
        <dbReference type="SMART" id="SM00252"/>
    </source>
</evidence>
<dbReference type="InParanoid" id="A0A1Y2E5L5"/>
<dbReference type="GO" id="GO:0140673">
    <property type="term" value="P:transcription elongation-coupled chromatin remodeling"/>
    <property type="evidence" value="ECO:0007669"/>
    <property type="project" value="InterPro"/>
</dbReference>
<dbReference type="Pfam" id="PF14641">
    <property type="entry name" value="HTH_44"/>
    <property type="match status" value="1"/>
</dbReference>
<evidence type="ECO:0000256" key="2">
    <source>
        <dbReference type="ARBA" id="ARBA00004286"/>
    </source>
</evidence>
<dbReference type="Pfam" id="PF14633">
    <property type="entry name" value="SH2_2"/>
    <property type="match status" value="1"/>
</dbReference>
<dbReference type="EMBL" id="MCGR01000062">
    <property type="protein sequence ID" value="ORY66812.1"/>
    <property type="molecule type" value="Genomic_DNA"/>
</dbReference>
<dbReference type="Gene3D" id="3.30.420.140">
    <property type="entry name" value="YqgF/RNase H-like domain"/>
    <property type="match status" value="1"/>
</dbReference>
<dbReference type="InterPro" id="IPR055179">
    <property type="entry name" value="Tex-like_central_region"/>
</dbReference>
<dbReference type="PANTHER" id="PTHR10145">
    <property type="entry name" value="TRANSCRIPTION ELONGATION FACTOR SPT6"/>
    <property type="match status" value="1"/>
</dbReference>
<dbReference type="InterPro" id="IPR010994">
    <property type="entry name" value="RuvA_2-like"/>
</dbReference>
<evidence type="ECO:0000256" key="7">
    <source>
        <dbReference type="ARBA" id="ARBA00023163"/>
    </source>
</evidence>
<dbReference type="InterPro" id="IPR023323">
    <property type="entry name" value="Tex-like_dom_sf"/>
</dbReference>
<dbReference type="Pfam" id="PF22706">
    <property type="entry name" value="Tex_central_region"/>
    <property type="match status" value="1"/>
</dbReference>
<evidence type="ECO:0000256" key="6">
    <source>
        <dbReference type="ARBA" id="ARBA00022999"/>
    </source>
</evidence>
<dbReference type="GO" id="GO:0042393">
    <property type="term" value="F:histone binding"/>
    <property type="evidence" value="ECO:0007669"/>
    <property type="project" value="TreeGrafter"/>
</dbReference>
<dbReference type="InterPro" id="IPR049540">
    <property type="entry name" value="Spt6-like_S1"/>
</dbReference>
<keyword evidence="6" id="KW-0727">SH2 domain</keyword>
<dbReference type="InterPro" id="IPR035420">
    <property type="entry name" value="Spt6_SH2"/>
</dbReference>
<dbReference type="GO" id="GO:0034728">
    <property type="term" value="P:nucleosome organization"/>
    <property type="evidence" value="ECO:0007669"/>
    <property type="project" value="TreeGrafter"/>
</dbReference>
<dbReference type="GO" id="GO:0005694">
    <property type="term" value="C:chromosome"/>
    <property type="evidence" value="ECO:0007669"/>
    <property type="project" value="UniProtKB-SubCell"/>
</dbReference>
<keyword evidence="7 10" id="KW-0804">Transcription</keyword>
<feature type="compositionally biased region" description="Acidic residues" evidence="11">
    <location>
        <begin position="85"/>
        <end position="98"/>
    </location>
</feature>
<dbReference type="InterPro" id="IPR028083">
    <property type="entry name" value="Spt6_acidic_N_dom"/>
</dbReference>
<name>A0A1Y2E5L5_9BASI</name>
<comment type="function">
    <text evidence="10">Plays a role in maintenance of chromatin structure during RNA polymerase II transcription elongation thereby repressing transcription initiation from cryptic promoters. Mediates the reassembly of nucleosomes onto the promoters of at least a selected set of genes during repression; the nucleosome reassembly is essential for transcriptional repression.</text>
</comment>
<dbReference type="SUPFAM" id="SSF53098">
    <property type="entry name" value="Ribonuclease H-like"/>
    <property type="match status" value="1"/>
</dbReference>
<dbReference type="Pfam" id="PF14635">
    <property type="entry name" value="HHH_7"/>
    <property type="match status" value="1"/>
</dbReference>
<reference evidence="13 14" key="1">
    <citation type="submission" date="2016-07" db="EMBL/GenBank/DDBJ databases">
        <title>Pervasive Adenine N6-methylation of Active Genes in Fungi.</title>
        <authorList>
            <consortium name="DOE Joint Genome Institute"/>
            <person name="Mondo S.J."/>
            <person name="Dannebaum R.O."/>
            <person name="Kuo R.C."/>
            <person name="Labutti K."/>
            <person name="Haridas S."/>
            <person name="Kuo A."/>
            <person name="Salamov A."/>
            <person name="Ahrendt S.R."/>
            <person name="Lipzen A."/>
            <person name="Sullivan W."/>
            <person name="Andreopoulos W.B."/>
            <person name="Clum A."/>
            <person name="Lindquist E."/>
            <person name="Daum C."/>
            <person name="Ramamoorthy G.K."/>
            <person name="Gryganskyi A."/>
            <person name="Culley D."/>
            <person name="Magnuson J.K."/>
            <person name="James T.Y."/>
            <person name="O'Malley M.A."/>
            <person name="Stajich J.E."/>
            <person name="Spatafora J.W."/>
            <person name="Visel A."/>
            <person name="Grigoriev I.V."/>
        </authorList>
    </citation>
    <scope>NUCLEOTIDE SEQUENCE [LARGE SCALE GENOMIC DNA]</scope>
    <source>
        <strain evidence="13 14">62-1032</strain>
    </source>
</reference>
<comment type="subcellular location">
    <subcellularLocation>
        <location evidence="2">Chromosome</location>
    </subcellularLocation>
    <subcellularLocation>
        <location evidence="1 10">Nucleus</location>
    </subcellularLocation>
</comment>
<dbReference type="STRING" id="106004.A0A1Y2E5L5"/>
<protein>
    <recommendedName>
        <fullName evidence="4 10">Transcription elongation factor Spt6</fullName>
    </recommendedName>
</protein>
<gene>
    <name evidence="13" type="ORF">BCR35DRAFT_270118</name>
</gene>
<evidence type="ECO:0000256" key="9">
    <source>
        <dbReference type="ARBA" id="ARBA00093389"/>
    </source>
</evidence>
<dbReference type="GO" id="GO:0031491">
    <property type="term" value="F:nucleosome binding"/>
    <property type="evidence" value="ECO:0007669"/>
    <property type="project" value="TreeGrafter"/>
</dbReference>
<dbReference type="InterPro" id="IPR035019">
    <property type="entry name" value="Spt6_SH2_N"/>
</dbReference>
<keyword evidence="14" id="KW-1185">Reference proteome</keyword>
<feature type="compositionally biased region" description="Basic residues" evidence="11">
    <location>
        <begin position="106"/>
        <end position="115"/>
    </location>
</feature>
<feature type="compositionally biased region" description="Acidic residues" evidence="11">
    <location>
        <begin position="152"/>
        <end position="166"/>
    </location>
</feature>
<evidence type="ECO:0000256" key="3">
    <source>
        <dbReference type="ARBA" id="ARBA00009253"/>
    </source>
</evidence>
<feature type="region of interest" description="Disordered" evidence="11">
    <location>
        <begin position="821"/>
        <end position="840"/>
    </location>
</feature>
<dbReference type="Gene3D" id="1.10.150.850">
    <property type="entry name" value="Spt6, helix-hairpin-helix domain"/>
    <property type="match status" value="1"/>
</dbReference>
<comment type="function">
    <text evidence="9">Histone H3-H4 chaperone that plays a role in maintenance of chromatin structure during RNA polymerase II transcription elongation thereby repressing transcription initiation from cryptic promoters. Mediates the reassembly of nucleosomes onto the promoters of at least a selected set of genes during repression; the nucleosome reassembly is essential for transcriptional repression. Essential for viability.</text>
</comment>
<evidence type="ECO:0000256" key="5">
    <source>
        <dbReference type="ARBA" id="ARBA00022454"/>
    </source>
</evidence>
<evidence type="ECO:0000313" key="13">
    <source>
        <dbReference type="EMBL" id="ORY66812.1"/>
    </source>
</evidence>
<dbReference type="PANTHER" id="PTHR10145:SF6">
    <property type="entry name" value="TRANSCRIPTION ELONGATION FACTOR SPT6"/>
    <property type="match status" value="1"/>
</dbReference>
<comment type="similarity">
    <text evidence="3 10">Belongs to the SPT6 family.</text>
</comment>
<comment type="caution">
    <text evidence="13">The sequence shown here is derived from an EMBL/GenBank/DDBJ whole genome shotgun (WGS) entry which is preliminary data.</text>
</comment>
<feature type="compositionally biased region" description="Acidic residues" evidence="11">
    <location>
        <begin position="26"/>
        <end position="42"/>
    </location>
</feature>
<dbReference type="SUPFAM" id="SSF158832">
    <property type="entry name" value="Tex N-terminal region-like"/>
    <property type="match status" value="1"/>
</dbReference>
<dbReference type="Pfam" id="PF14632">
    <property type="entry name" value="SPT6_acidic"/>
    <property type="match status" value="1"/>
</dbReference>
<dbReference type="InterPro" id="IPR036860">
    <property type="entry name" value="SH2_dom_sf"/>
</dbReference>
<dbReference type="InterPro" id="IPR042066">
    <property type="entry name" value="Spt6_death-like"/>
</dbReference>
<feature type="compositionally biased region" description="Basic residues" evidence="11">
    <location>
        <begin position="186"/>
        <end position="205"/>
    </location>
</feature>
<dbReference type="FunFam" id="1.10.10.2740:FF:000002">
    <property type="entry name" value="Transcription elongation factor Spt6"/>
    <property type="match status" value="1"/>
</dbReference>
<dbReference type="Gene3D" id="3.30.505.10">
    <property type="entry name" value="SH2 domain"/>
    <property type="match status" value="2"/>
</dbReference>
<evidence type="ECO:0000313" key="14">
    <source>
        <dbReference type="Proteomes" id="UP000193467"/>
    </source>
</evidence>
<evidence type="ECO:0000256" key="8">
    <source>
        <dbReference type="ARBA" id="ARBA00023242"/>
    </source>
</evidence>
<dbReference type="InterPro" id="IPR017072">
    <property type="entry name" value="TF_Spt6"/>
</dbReference>
<dbReference type="SMART" id="SM00252">
    <property type="entry name" value="SH2"/>
    <property type="match status" value="1"/>
</dbReference>
<dbReference type="Gene3D" id="1.10.10.2740">
    <property type="entry name" value="Spt6, Death-like domain"/>
    <property type="match status" value="1"/>
</dbReference>
<dbReference type="FunCoup" id="A0A1Y2E5L5">
    <property type="interactions" value="783"/>
</dbReference>
<dbReference type="FunFam" id="3.30.505.10:FF:000056">
    <property type="entry name" value="Transcription elongation factor Spt6"/>
    <property type="match status" value="1"/>
</dbReference>
<keyword evidence="8 10" id="KW-0539">Nucleus</keyword>
<dbReference type="GO" id="GO:0008023">
    <property type="term" value="C:transcription elongation factor complex"/>
    <property type="evidence" value="ECO:0007669"/>
    <property type="project" value="TreeGrafter"/>
</dbReference>
<dbReference type="Proteomes" id="UP000193467">
    <property type="component" value="Unassembled WGS sequence"/>
</dbReference>
<dbReference type="GO" id="GO:0003677">
    <property type="term" value="F:DNA binding"/>
    <property type="evidence" value="ECO:0007669"/>
    <property type="project" value="InterPro"/>
</dbReference>
<dbReference type="InterPro" id="IPR028231">
    <property type="entry name" value="Spt6_YqgF"/>
</dbReference>
<dbReference type="SUPFAM" id="SSF55550">
    <property type="entry name" value="SH2 domain"/>
    <property type="match status" value="1"/>
</dbReference>
<proteinExistence type="inferred from homology"/>
<dbReference type="InterPro" id="IPR041692">
    <property type="entry name" value="HHH_9"/>
</dbReference>
<evidence type="ECO:0000256" key="10">
    <source>
        <dbReference type="PIRNR" id="PIRNR036947"/>
    </source>
</evidence>
<dbReference type="InterPro" id="IPR028088">
    <property type="entry name" value="Spt6_HTH_DNA-bd_dom"/>
</dbReference>
<feature type="domain" description="SH2" evidence="12">
    <location>
        <begin position="1257"/>
        <end position="1350"/>
    </location>
</feature>
<dbReference type="InterPro" id="IPR035018">
    <property type="entry name" value="Spt6_SH2_C"/>
</dbReference>
<dbReference type="FunFam" id="1.10.150.850:FF:000001">
    <property type="entry name" value="Transcription elongation factor spt6"/>
    <property type="match status" value="1"/>
</dbReference>
<dbReference type="Gene3D" id="1.10.10.650">
    <property type="entry name" value="RuvA domain 2-like"/>
    <property type="match status" value="1"/>
</dbReference>
<dbReference type="InterPro" id="IPR037027">
    <property type="entry name" value="YqgF/RNaseH-like_dom_sf"/>
</dbReference>
<keyword evidence="5" id="KW-0158">Chromosome</keyword>
<organism evidence="13 14">
    <name type="scientific">Leucosporidium creatinivorum</name>
    <dbReference type="NCBI Taxonomy" id="106004"/>
    <lineage>
        <taxon>Eukaryota</taxon>
        <taxon>Fungi</taxon>
        <taxon>Dikarya</taxon>
        <taxon>Basidiomycota</taxon>
        <taxon>Pucciniomycotina</taxon>
        <taxon>Microbotryomycetes</taxon>
        <taxon>Leucosporidiales</taxon>
        <taxon>Leucosporidium</taxon>
    </lineage>
</organism>
<evidence type="ECO:0000256" key="1">
    <source>
        <dbReference type="ARBA" id="ARBA00004123"/>
    </source>
</evidence>
<feature type="region of interest" description="Disordered" evidence="11">
    <location>
        <begin position="1"/>
        <end position="205"/>
    </location>
</feature>
<evidence type="ECO:0000256" key="4">
    <source>
        <dbReference type="ARBA" id="ARBA00020248"/>
    </source>
</evidence>
<accession>A0A1Y2E5L5</accession>
<feature type="region of interest" description="Disordered" evidence="11">
    <location>
        <begin position="466"/>
        <end position="488"/>
    </location>
</feature>
<dbReference type="InterPro" id="IPR000980">
    <property type="entry name" value="SH2"/>
</dbReference>